<evidence type="ECO:0000256" key="7">
    <source>
        <dbReference type="ARBA" id="ARBA00023136"/>
    </source>
</evidence>
<dbReference type="Pfam" id="PF01595">
    <property type="entry name" value="CNNM"/>
    <property type="match status" value="1"/>
</dbReference>
<feature type="domain" description="CBS" evidence="12">
    <location>
        <begin position="199"/>
        <end position="259"/>
    </location>
</feature>
<comment type="similarity">
    <text evidence="2">Belongs to the UPF0053 family.</text>
</comment>
<feature type="transmembrane region" description="Helical" evidence="10">
    <location>
        <begin position="84"/>
        <end position="102"/>
    </location>
</feature>
<dbReference type="PROSITE" id="PS51371">
    <property type="entry name" value="CBS"/>
    <property type="match status" value="2"/>
</dbReference>
<feature type="signal peptide" evidence="11">
    <location>
        <begin position="1"/>
        <end position="21"/>
    </location>
</feature>
<organism evidence="14 15">
    <name type="scientific">Amphibacillus indicireducens</name>
    <dbReference type="NCBI Taxonomy" id="1076330"/>
    <lineage>
        <taxon>Bacteria</taxon>
        <taxon>Bacillati</taxon>
        <taxon>Bacillota</taxon>
        <taxon>Bacilli</taxon>
        <taxon>Bacillales</taxon>
        <taxon>Bacillaceae</taxon>
        <taxon>Amphibacillus</taxon>
    </lineage>
</organism>
<dbReference type="PANTHER" id="PTHR22777">
    <property type="entry name" value="HEMOLYSIN-RELATED"/>
    <property type="match status" value="1"/>
</dbReference>
<accession>A0ABP7V8F3</accession>
<feature type="transmembrane region" description="Helical" evidence="10">
    <location>
        <begin position="114"/>
        <end position="136"/>
    </location>
</feature>
<evidence type="ECO:0000256" key="8">
    <source>
        <dbReference type="PROSITE-ProRule" id="PRU00703"/>
    </source>
</evidence>
<dbReference type="InterPro" id="IPR036318">
    <property type="entry name" value="FAD-bd_PCMH-like_sf"/>
</dbReference>
<dbReference type="InterPro" id="IPR000644">
    <property type="entry name" value="CBS_dom"/>
</dbReference>
<feature type="domain" description="CNNM transmembrane" evidence="13">
    <location>
        <begin position="1"/>
        <end position="179"/>
    </location>
</feature>
<evidence type="ECO:0000256" key="2">
    <source>
        <dbReference type="ARBA" id="ARBA00006337"/>
    </source>
</evidence>
<comment type="caution">
    <text evidence="14">The sequence shown here is derived from an EMBL/GenBank/DDBJ whole genome shotgun (WGS) entry which is preliminary data.</text>
</comment>
<keyword evidence="6 8" id="KW-0129">CBS domain</keyword>
<dbReference type="Pfam" id="PF00571">
    <property type="entry name" value="CBS"/>
    <property type="match status" value="2"/>
</dbReference>
<keyword evidence="4" id="KW-0677">Repeat</keyword>
<dbReference type="InterPro" id="IPR005170">
    <property type="entry name" value="Transptr-assoc_dom"/>
</dbReference>
<dbReference type="CDD" id="cd04590">
    <property type="entry name" value="CBS_pair_CorC_HlyC_assoc"/>
    <property type="match status" value="1"/>
</dbReference>
<dbReference type="PANTHER" id="PTHR22777:SF17">
    <property type="entry name" value="UPF0053 PROTEIN SLL0260"/>
    <property type="match status" value="1"/>
</dbReference>
<evidence type="ECO:0000256" key="10">
    <source>
        <dbReference type="SAM" id="Phobius"/>
    </source>
</evidence>
<reference evidence="15" key="1">
    <citation type="journal article" date="2019" name="Int. J. Syst. Evol. Microbiol.">
        <title>The Global Catalogue of Microorganisms (GCM) 10K type strain sequencing project: providing services to taxonomists for standard genome sequencing and annotation.</title>
        <authorList>
            <consortium name="The Broad Institute Genomics Platform"/>
            <consortium name="The Broad Institute Genome Sequencing Center for Infectious Disease"/>
            <person name="Wu L."/>
            <person name="Ma J."/>
        </authorList>
    </citation>
    <scope>NUCLEOTIDE SEQUENCE [LARGE SCALE GENOMIC DNA]</scope>
    <source>
        <strain evidence="15">JCM 17250</strain>
    </source>
</reference>
<dbReference type="Gene3D" id="3.30.465.10">
    <property type="match status" value="1"/>
</dbReference>
<sequence>MIIAIIFLLFASFFFSGSETALTSTNRIKLQSKIKNGDKKSEKLLHLVSRPNEFITGILIGNNIANIILPALVTTIAIEQGYSVGIATAILTVVIILTAEIIPKSIAAAFPEKISYAVFPFINVILFILKPITFLINKLTSFITKVLSKNTPENISVSKEELRAIIDIADAEGMLERDESNRIKGVLDFHNLNIKDVLKTPRIEIVAIPNTSDYNDVKEVILQNPFSRYPVYDEGIDNIIGVLHAKDFIHWSLIPEKPLVEVIDTEPLIAYEFHSIQRVFRQMTKEKKHMAIVLDEYGGTEGIITHEDIIETMIGLEIEDETDLESGLLIEKLTETEIICDGKITLHHLNSIFGTDIPEEDDVLAAYLLKTLNNIPKKNEVIEVDELTFKVLNVNGRTIEKVQIIKQIPETEE</sequence>
<evidence type="ECO:0000256" key="1">
    <source>
        <dbReference type="ARBA" id="ARBA00004141"/>
    </source>
</evidence>
<evidence type="ECO:0000259" key="13">
    <source>
        <dbReference type="PROSITE" id="PS51846"/>
    </source>
</evidence>
<dbReference type="InterPro" id="IPR044751">
    <property type="entry name" value="Ion_transp-like_CBS"/>
</dbReference>
<dbReference type="SMART" id="SM01091">
    <property type="entry name" value="CorC_HlyC"/>
    <property type="match status" value="1"/>
</dbReference>
<evidence type="ECO:0000256" key="3">
    <source>
        <dbReference type="ARBA" id="ARBA00022692"/>
    </source>
</evidence>
<feature type="domain" description="CBS" evidence="12">
    <location>
        <begin position="263"/>
        <end position="321"/>
    </location>
</feature>
<comment type="subcellular location">
    <subcellularLocation>
        <location evidence="1">Membrane</location>
        <topology evidence="1">Multi-pass membrane protein</topology>
    </subcellularLocation>
</comment>
<dbReference type="SUPFAM" id="SSF54631">
    <property type="entry name" value="CBS-domain pair"/>
    <property type="match status" value="1"/>
</dbReference>
<feature type="transmembrane region" description="Helical" evidence="10">
    <location>
        <begin position="54"/>
        <end position="77"/>
    </location>
</feature>
<dbReference type="PROSITE" id="PS51846">
    <property type="entry name" value="CNNM"/>
    <property type="match status" value="1"/>
</dbReference>
<dbReference type="InterPro" id="IPR002550">
    <property type="entry name" value="CNNM"/>
</dbReference>
<keyword evidence="3 9" id="KW-0812">Transmembrane</keyword>
<dbReference type="InterPro" id="IPR016169">
    <property type="entry name" value="FAD-bd_PCMH_sub2"/>
</dbReference>
<keyword evidence="5 9" id="KW-1133">Transmembrane helix</keyword>
<keyword evidence="11" id="KW-0732">Signal</keyword>
<evidence type="ECO:0000256" key="4">
    <source>
        <dbReference type="ARBA" id="ARBA00022737"/>
    </source>
</evidence>
<evidence type="ECO:0000256" key="6">
    <source>
        <dbReference type="ARBA" id="ARBA00023122"/>
    </source>
</evidence>
<evidence type="ECO:0000256" key="9">
    <source>
        <dbReference type="PROSITE-ProRule" id="PRU01193"/>
    </source>
</evidence>
<evidence type="ECO:0000259" key="12">
    <source>
        <dbReference type="PROSITE" id="PS51371"/>
    </source>
</evidence>
<dbReference type="RefSeq" id="WP_344910179.1">
    <property type="nucleotide sequence ID" value="NZ_BAABDL010000028.1"/>
</dbReference>
<keyword evidence="7 9" id="KW-0472">Membrane</keyword>
<dbReference type="EMBL" id="BAABDL010000028">
    <property type="protein sequence ID" value="GAA4061779.1"/>
    <property type="molecule type" value="Genomic_DNA"/>
</dbReference>
<dbReference type="Gene3D" id="3.10.580.10">
    <property type="entry name" value="CBS-domain"/>
    <property type="match status" value="1"/>
</dbReference>
<evidence type="ECO:0000256" key="11">
    <source>
        <dbReference type="SAM" id="SignalP"/>
    </source>
</evidence>
<feature type="chain" id="PRO_5046688964" evidence="11">
    <location>
        <begin position="22"/>
        <end position="413"/>
    </location>
</feature>
<protein>
    <submittedName>
        <fullName evidence="14">CNNM domain-containing protein</fullName>
    </submittedName>
</protein>
<name>A0ABP7V8F3_9BACI</name>
<dbReference type="InterPro" id="IPR046342">
    <property type="entry name" value="CBS_dom_sf"/>
</dbReference>
<dbReference type="SUPFAM" id="SSF56176">
    <property type="entry name" value="FAD-binding/transporter-associated domain-like"/>
    <property type="match status" value="1"/>
</dbReference>
<dbReference type="Proteomes" id="UP001501734">
    <property type="component" value="Unassembled WGS sequence"/>
</dbReference>
<evidence type="ECO:0000256" key="5">
    <source>
        <dbReference type="ARBA" id="ARBA00022989"/>
    </source>
</evidence>
<gene>
    <name evidence="14" type="ORF">GCM10022410_05920</name>
</gene>
<keyword evidence="15" id="KW-1185">Reference proteome</keyword>
<evidence type="ECO:0000313" key="14">
    <source>
        <dbReference type="EMBL" id="GAA4061779.1"/>
    </source>
</evidence>
<proteinExistence type="inferred from homology"/>
<dbReference type="Pfam" id="PF03471">
    <property type="entry name" value="CorC_HlyC"/>
    <property type="match status" value="1"/>
</dbReference>
<evidence type="ECO:0000313" key="15">
    <source>
        <dbReference type="Proteomes" id="UP001501734"/>
    </source>
</evidence>